<keyword evidence="2" id="KW-1185">Reference proteome</keyword>
<accession>A0A8T0ITZ4</accession>
<gene>
    <name evidence="1" type="ORF">KC19_2G067400</name>
</gene>
<organism evidence="1 2">
    <name type="scientific">Ceratodon purpureus</name>
    <name type="common">Fire moss</name>
    <name type="synonym">Dicranum purpureum</name>
    <dbReference type="NCBI Taxonomy" id="3225"/>
    <lineage>
        <taxon>Eukaryota</taxon>
        <taxon>Viridiplantae</taxon>
        <taxon>Streptophyta</taxon>
        <taxon>Embryophyta</taxon>
        <taxon>Bryophyta</taxon>
        <taxon>Bryophytina</taxon>
        <taxon>Bryopsida</taxon>
        <taxon>Dicranidae</taxon>
        <taxon>Pseudoditrichales</taxon>
        <taxon>Ditrichaceae</taxon>
        <taxon>Ceratodon</taxon>
    </lineage>
</organism>
<dbReference type="Proteomes" id="UP000822688">
    <property type="component" value="Chromosome 2"/>
</dbReference>
<feature type="non-terminal residue" evidence="1">
    <location>
        <position position="106"/>
    </location>
</feature>
<sequence length="106" mass="11450">MGRRAREQVSLLQPVLRGAEFLFLAFRSDGSQSGGAARWRAISWSEWISIGGEEEEGEGGGEGEESVLVVVLLSSRAARGCRGKWCARDYGFEVGEGGWRVVVGGM</sequence>
<reference evidence="1" key="1">
    <citation type="submission" date="2020-06" db="EMBL/GenBank/DDBJ databases">
        <title>WGS assembly of Ceratodon purpureus strain R40.</title>
        <authorList>
            <person name="Carey S.B."/>
            <person name="Jenkins J."/>
            <person name="Shu S."/>
            <person name="Lovell J.T."/>
            <person name="Sreedasyam A."/>
            <person name="Maumus F."/>
            <person name="Tiley G.P."/>
            <person name="Fernandez-Pozo N."/>
            <person name="Barry K."/>
            <person name="Chen C."/>
            <person name="Wang M."/>
            <person name="Lipzen A."/>
            <person name="Daum C."/>
            <person name="Saski C.A."/>
            <person name="Payton A.C."/>
            <person name="Mcbreen J.C."/>
            <person name="Conrad R.E."/>
            <person name="Kollar L.M."/>
            <person name="Olsson S."/>
            <person name="Huttunen S."/>
            <person name="Landis J.B."/>
            <person name="Wickett N.J."/>
            <person name="Johnson M.G."/>
            <person name="Rensing S.A."/>
            <person name="Grimwood J."/>
            <person name="Schmutz J."/>
            <person name="Mcdaniel S.F."/>
        </authorList>
    </citation>
    <scope>NUCLEOTIDE SEQUENCE</scope>
    <source>
        <strain evidence="1">R40</strain>
    </source>
</reference>
<evidence type="ECO:0000313" key="1">
    <source>
        <dbReference type="EMBL" id="KAG0586138.1"/>
    </source>
</evidence>
<evidence type="ECO:0000313" key="2">
    <source>
        <dbReference type="Proteomes" id="UP000822688"/>
    </source>
</evidence>
<dbReference type="AlphaFoldDB" id="A0A8T0ITZ4"/>
<name>A0A8T0ITZ4_CERPU</name>
<proteinExistence type="predicted"/>
<dbReference type="EMBL" id="CM026422">
    <property type="protein sequence ID" value="KAG0586138.1"/>
    <property type="molecule type" value="Genomic_DNA"/>
</dbReference>
<protein>
    <submittedName>
        <fullName evidence="1">Uncharacterized protein</fullName>
    </submittedName>
</protein>
<comment type="caution">
    <text evidence="1">The sequence shown here is derived from an EMBL/GenBank/DDBJ whole genome shotgun (WGS) entry which is preliminary data.</text>
</comment>